<dbReference type="Pfam" id="PF10681">
    <property type="entry name" value="Rot1"/>
    <property type="match status" value="1"/>
</dbReference>
<dbReference type="GO" id="GO:0051082">
    <property type="term" value="F:unfolded protein binding"/>
    <property type="evidence" value="ECO:0007669"/>
    <property type="project" value="TreeGrafter"/>
</dbReference>
<comment type="subcellular location">
    <subcellularLocation>
        <location evidence="1">Endoplasmic reticulum membrane</location>
        <topology evidence="1">Single-pass type I membrane protein</topology>
    </subcellularLocation>
</comment>
<protein>
    <recommendedName>
        <fullName evidence="4">Protein ROT1</fullName>
    </recommendedName>
    <alternativeName>
        <fullName evidence="3">Protein rot1</fullName>
    </alternativeName>
</protein>
<dbReference type="AlphaFoldDB" id="A0A0C2TL18"/>
<keyword evidence="7" id="KW-0256">Endoplasmic reticulum</keyword>
<keyword evidence="13" id="KW-1185">Reference proteome</keyword>
<evidence type="ECO:0000256" key="6">
    <source>
        <dbReference type="ARBA" id="ARBA00022729"/>
    </source>
</evidence>
<dbReference type="PANTHER" id="PTHR28090">
    <property type="entry name" value="PROTEIN ROT1"/>
    <property type="match status" value="1"/>
</dbReference>
<organism evidence="12 13">
    <name type="scientific">Amanita muscaria (strain Koide BX008)</name>
    <dbReference type="NCBI Taxonomy" id="946122"/>
    <lineage>
        <taxon>Eukaryota</taxon>
        <taxon>Fungi</taxon>
        <taxon>Dikarya</taxon>
        <taxon>Basidiomycota</taxon>
        <taxon>Agaricomycotina</taxon>
        <taxon>Agaricomycetes</taxon>
        <taxon>Agaricomycetidae</taxon>
        <taxon>Agaricales</taxon>
        <taxon>Pluteineae</taxon>
        <taxon>Amanitaceae</taxon>
        <taxon>Amanita</taxon>
    </lineage>
</organism>
<reference evidence="12 13" key="1">
    <citation type="submission" date="2014-04" db="EMBL/GenBank/DDBJ databases">
        <title>Evolutionary Origins and Diversification of the Mycorrhizal Mutualists.</title>
        <authorList>
            <consortium name="DOE Joint Genome Institute"/>
            <consortium name="Mycorrhizal Genomics Consortium"/>
            <person name="Kohler A."/>
            <person name="Kuo A."/>
            <person name="Nagy L.G."/>
            <person name="Floudas D."/>
            <person name="Copeland A."/>
            <person name="Barry K.W."/>
            <person name="Cichocki N."/>
            <person name="Veneault-Fourrey C."/>
            <person name="LaButti K."/>
            <person name="Lindquist E.A."/>
            <person name="Lipzen A."/>
            <person name="Lundell T."/>
            <person name="Morin E."/>
            <person name="Murat C."/>
            <person name="Riley R."/>
            <person name="Ohm R."/>
            <person name="Sun H."/>
            <person name="Tunlid A."/>
            <person name="Henrissat B."/>
            <person name="Grigoriev I.V."/>
            <person name="Hibbett D.S."/>
            <person name="Martin F."/>
        </authorList>
    </citation>
    <scope>NUCLEOTIDE SEQUENCE [LARGE SCALE GENOMIC DNA]</scope>
    <source>
        <strain evidence="12 13">Koide BX008</strain>
    </source>
</reference>
<dbReference type="InParanoid" id="A0A0C2TL18"/>
<evidence type="ECO:0000256" key="7">
    <source>
        <dbReference type="ARBA" id="ARBA00022824"/>
    </source>
</evidence>
<dbReference type="Proteomes" id="UP000054549">
    <property type="component" value="Unassembled WGS sequence"/>
</dbReference>
<dbReference type="HOGENOM" id="CLU_071622_1_1_1"/>
<keyword evidence="6 11" id="KW-0732">Signal</keyword>
<dbReference type="EMBL" id="KN818230">
    <property type="protein sequence ID" value="KIL67779.1"/>
    <property type="molecule type" value="Genomic_DNA"/>
</dbReference>
<evidence type="ECO:0000256" key="1">
    <source>
        <dbReference type="ARBA" id="ARBA00004115"/>
    </source>
</evidence>
<proteinExistence type="inferred from homology"/>
<evidence type="ECO:0000256" key="8">
    <source>
        <dbReference type="ARBA" id="ARBA00022989"/>
    </source>
</evidence>
<evidence type="ECO:0000256" key="11">
    <source>
        <dbReference type="SAM" id="SignalP"/>
    </source>
</evidence>
<sequence>MIFTHLLVLTLAPVLIAQDLTSDHNTTSLTGTWSSGSKAVLTGSGFANPVKQTFNYPPTTGISFSFTDDFFYEIARYRFNSNGSEPTCITGVMNWVHGTYILQPNGSITMTPTGSDGYQQIQDPCGAISNFIEPYNDTELYQQWRIYTDPQQGFKLHLFQFDGSPLAPQFLVSPTPNMLPTGLIRNTTSNKGKAVLKRELTARSSAAGQHLTVGVMGLVLLSLTSVLVL</sequence>
<evidence type="ECO:0000313" key="12">
    <source>
        <dbReference type="EMBL" id="KIL67779.1"/>
    </source>
</evidence>
<evidence type="ECO:0000256" key="9">
    <source>
        <dbReference type="ARBA" id="ARBA00023136"/>
    </source>
</evidence>
<dbReference type="InterPro" id="IPR019623">
    <property type="entry name" value="Rot1"/>
</dbReference>
<keyword evidence="9 10" id="KW-0472">Membrane</keyword>
<comment type="similarity">
    <text evidence="2">Belongs to the ROT1 family.</text>
</comment>
<dbReference type="GO" id="GO:0005789">
    <property type="term" value="C:endoplasmic reticulum membrane"/>
    <property type="evidence" value="ECO:0007669"/>
    <property type="project" value="UniProtKB-SubCell"/>
</dbReference>
<name>A0A0C2TL18_AMAMK</name>
<feature type="chain" id="PRO_5002156126" description="Protein ROT1" evidence="11">
    <location>
        <begin position="18"/>
        <end position="229"/>
    </location>
</feature>
<evidence type="ECO:0000313" key="13">
    <source>
        <dbReference type="Proteomes" id="UP000054549"/>
    </source>
</evidence>
<dbReference type="STRING" id="946122.A0A0C2TL18"/>
<feature type="signal peptide" evidence="11">
    <location>
        <begin position="1"/>
        <end position="17"/>
    </location>
</feature>
<keyword evidence="5 10" id="KW-0812">Transmembrane</keyword>
<dbReference type="GO" id="GO:0006458">
    <property type="term" value="P:'de novo' protein folding"/>
    <property type="evidence" value="ECO:0007669"/>
    <property type="project" value="InterPro"/>
</dbReference>
<dbReference type="FunCoup" id="A0A0C2TL18">
    <property type="interactions" value="74"/>
</dbReference>
<dbReference type="OrthoDB" id="5327821at2759"/>
<evidence type="ECO:0000256" key="5">
    <source>
        <dbReference type="ARBA" id="ARBA00022692"/>
    </source>
</evidence>
<feature type="transmembrane region" description="Helical" evidence="10">
    <location>
        <begin position="207"/>
        <end position="228"/>
    </location>
</feature>
<gene>
    <name evidence="12" type="ORF">M378DRAFT_185373</name>
</gene>
<dbReference type="PANTHER" id="PTHR28090:SF1">
    <property type="entry name" value="PROTEIN ROT1"/>
    <property type="match status" value="1"/>
</dbReference>
<evidence type="ECO:0000256" key="10">
    <source>
        <dbReference type="SAM" id="Phobius"/>
    </source>
</evidence>
<accession>A0A0C2TL18</accession>
<evidence type="ECO:0000256" key="4">
    <source>
        <dbReference type="ARBA" id="ARBA00017291"/>
    </source>
</evidence>
<evidence type="ECO:0000256" key="3">
    <source>
        <dbReference type="ARBA" id="ARBA00016195"/>
    </source>
</evidence>
<keyword evidence="8 10" id="KW-1133">Transmembrane helix</keyword>
<evidence type="ECO:0000256" key="2">
    <source>
        <dbReference type="ARBA" id="ARBA00007149"/>
    </source>
</evidence>